<feature type="transmembrane region" description="Helical" evidence="1">
    <location>
        <begin position="43"/>
        <end position="61"/>
    </location>
</feature>
<dbReference type="GeneID" id="96597609"/>
<comment type="caution">
    <text evidence="2">The sequence shown here is derived from an EMBL/GenBank/DDBJ whole genome shotgun (WGS) entry which is preliminary data.</text>
</comment>
<reference evidence="3" key="1">
    <citation type="submission" date="2015-07" db="EMBL/GenBank/DDBJ databases">
        <authorList>
            <consortium name="Consortium for Microbial Forensics and Genomics (microFORGE)"/>
            <person name="Knight B.M."/>
            <person name="Roberts D.P."/>
            <person name="Lin D."/>
            <person name="Hari K."/>
            <person name="Fletcher J."/>
            <person name="Melcher U."/>
            <person name="Blagden T."/>
            <person name="Winegar R.A."/>
        </authorList>
    </citation>
    <scope>NUCLEOTIDE SEQUENCE [LARGE SCALE GENOMIC DNA]</scope>
    <source>
        <strain evidence="3">DSM 23493</strain>
    </source>
</reference>
<gene>
    <name evidence="2" type="ORF">ACZ11_04765</name>
</gene>
<feature type="transmembrane region" description="Helical" evidence="1">
    <location>
        <begin position="271"/>
        <end position="300"/>
    </location>
</feature>
<name>A0A0K9FAS9_9BACI</name>
<feature type="transmembrane region" description="Helical" evidence="1">
    <location>
        <begin position="149"/>
        <end position="167"/>
    </location>
</feature>
<protein>
    <submittedName>
        <fullName evidence="2">Stage III sporulation protein AE</fullName>
    </submittedName>
</protein>
<organism evidence="2 3">
    <name type="scientific">Lysinibacillus xylanilyticus</name>
    <dbReference type="NCBI Taxonomy" id="582475"/>
    <lineage>
        <taxon>Bacteria</taxon>
        <taxon>Bacillati</taxon>
        <taxon>Bacillota</taxon>
        <taxon>Bacilli</taxon>
        <taxon>Bacillales</taxon>
        <taxon>Bacillaceae</taxon>
        <taxon>Lysinibacillus</taxon>
    </lineage>
</organism>
<accession>A0A0K9FAS9</accession>
<feature type="transmembrane region" description="Helical" evidence="1">
    <location>
        <begin position="221"/>
        <end position="245"/>
    </location>
</feature>
<feature type="transmembrane region" description="Helical" evidence="1">
    <location>
        <begin position="73"/>
        <end position="99"/>
    </location>
</feature>
<feature type="transmembrane region" description="Helical" evidence="1">
    <location>
        <begin position="119"/>
        <end position="137"/>
    </location>
</feature>
<dbReference type="OrthoDB" id="2373222at2"/>
<dbReference type="Pfam" id="PF09546">
    <property type="entry name" value="Spore_III_AE"/>
    <property type="match status" value="1"/>
</dbReference>
<sequence length="303" mass="33399">MLEQIFSFLTDPFFLLLKMTLILCGYVIIILIVNMILPEFEKGTRILFFLIVLATIGPVVVNSFKLIDEIAQGLAHIFTAFYPILTSSFLLSSSITAIASWQPFLLFFVQVLTFVSSKWLIPGVLFAIVFDVCSVIVKEISFTRIADLIRFTIMSIVSASVICYIILMSASGVAAFSVNAAVAEPVKKLIEENIPVVGSFIVDSFSMFQHMTQFSSSITSISAFIAVITVSFIPTVQLVVSAYSLKMLAAILEPIAFDDICKLLDHVSKSLFTLCAVSFLIAFSFMFSCLFLIVFVQVMAGGR</sequence>
<dbReference type="PATRIC" id="fig|582475.4.peg.376"/>
<evidence type="ECO:0000313" key="2">
    <source>
        <dbReference type="EMBL" id="KMY31540.1"/>
    </source>
</evidence>
<keyword evidence="1" id="KW-1133">Transmembrane helix</keyword>
<dbReference type="RefSeq" id="WP_049664169.1">
    <property type="nucleotide sequence ID" value="NZ_JBIVOC010000002.1"/>
</dbReference>
<dbReference type="InterPro" id="IPR014194">
    <property type="entry name" value="Spore_III_AE"/>
</dbReference>
<proteinExistence type="predicted"/>
<keyword evidence="1" id="KW-0472">Membrane</keyword>
<dbReference type="EMBL" id="LFXJ01000005">
    <property type="protein sequence ID" value="KMY31540.1"/>
    <property type="molecule type" value="Genomic_DNA"/>
</dbReference>
<evidence type="ECO:0000256" key="1">
    <source>
        <dbReference type="SAM" id="Phobius"/>
    </source>
</evidence>
<feature type="transmembrane region" description="Helical" evidence="1">
    <location>
        <begin position="12"/>
        <end position="37"/>
    </location>
</feature>
<dbReference type="Proteomes" id="UP000037326">
    <property type="component" value="Unassembled WGS sequence"/>
</dbReference>
<dbReference type="AlphaFoldDB" id="A0A0K9FAS9"/>
<keyword evidence="1" id="KW-0812">Transmembrane</keyword>
<evidence type="ECO:0000313" key="3">
    <source>
        <dbReference type="Proteomes" id="UP000037326"/>
    </source>
</evidence>